<reference evidence="1" key="1">
    <citation type="submission" date="2021-07" db="EMBL/GenBank/DDBJ databases">
        <authorList>
            <person name="Branca A.L. A."/>
        </authorList>
    </citation>
    <scope>NUCLEOTIDE SEQUENCE</scope>
</reference>
<proteinExistence type="predicted"/>
<dbReference type="AlphaFoldDB" id="A0A9W4NV16"/>
<comment type="caution">
    <text evidence="1">The sequence shown here is derived from an EMBL/GenBank/DDBJ whole genome shotgun (WGS) entry which is preliminary data.</text>
</comment>
<protein>
    <submittedName>
        <fullName evidence="1">Uncharacterized protein</fullName>
    </submittedName>
</protein>
<dbReference type="OrthoDB" id="2399539at2759"/>
<organism evidence="1 2">
    <name type="scientific">Penicillium salamii</name>
    <dbReference type="NCBI Taxonomy" id="1612424"/>
    <lineage>
        <taxon>Eukaryota</taxon>
        <taxon>Fungi</taxon>
        <taxon>Dikarya</taxon>
        <taxon>Ascomycota</taxon>
        <taxon>Pezizomycotina</taxon>
        <taxon>Eurotiomycetes</taxon>
        <taxon>Eurotiomycetidae</taxon>
        <taxon>Eurotiales</taxon>
        <taxon>Aspergillaceae</taxon>
        <taxon>Penicillium</taxon>
    </lineage>
</organism>
<sequence length="63" mass="7069">MSNRPRLPEEHFLNVVLGAVDVDVLLITGMKDKASVVALLHLVLDSRLLEVCVKASKDMWRAR</sequence>
<gene>
    <name evidence="1" type="ORF">PSALAMII_LOCUS8755</name>
</gene>
<evidence type="ECO:0000313" key="2">
    <source>
        <dbReference type="Proteomes" id="UP001152649"/>
    </source>
</evidence>
<dbReference type="EMBL" id="CAJVPG010000426">
    <property type="protein sequence ID" value="CAG8410434.1"/>
    <property type="molecule type" value="Genomic_DNA"/>
</dbReference>
<name>A0A9W4NV16_9EURO</name>
<evidence type="ECO:0000313" key="1">
    <source>
        <dbReference type="EMBL" id="CAG8410434.1"/>
    </source>
</evidence>
<accession>A0A9W4NV16</accession>
<dbReference type="Proteomes" id="UP001152649">
    <property type="component" value="Unassembled WGS sequence"/>
</dbReference>
<keyword evidence="2" id="KW-1185">Reference proteome</keyword>